<accession>A0A060SGV8</accession>
<proteinExistence type="predicted"/>
<keyword evidence="5" id="KW-1185">Reference proteome</keyword>
<evidence type="ECO:0000256" key="1">
    <source>
        <dbReference type="SAM" id="MobiDB-lite"/>
    </source>
</evidence>
<feature type="compositionally biased region" description="Polar residues" evidence="1">
    <location>
        <begin position="230"/>
        <end position="239"/>
    </location>
</feature>
<feature type="compositionally biased region" description="Low complexity" evidence="1">
    <location>
        <begin position="240"/>
        <end position="264"/>
    </location>
</feature>
<keyword evidence="3" id="KW-0732">Signal</keyword>
<dbReference type="EMBL" id="CCBP010000103">
    <property type="protein sequence ID" value="CDO71653.1"/>
    <property type="molecule type" value="Genomic_DNA"/>
</dbReference>
<feature type="transmembrane region" description="Helical" evidence="2">
    <location>
        <begin position="276"/>
        <end position="298"/>
    </location>
</feature>
<dbReference type="PANTHER" id="PTHR37487">
    <property type="entry name" value="CHROMOSOME 1, WHOLE GENOME SHOTGUN SEQUENCE"/>
    <property type="match status" value="1"/>
</dbReference>
<feature type="signal peptide" evidence="3">
    <location>
        <begin position="1"/>
        <end position="22"/>
    </location>
</feature>
<protein>
    <recommendedName>
        <fullName evidence="6">Mid2 domain-containing protein</fullName>
    </recommendedName>
</protein>
<dbReference type="HOGENOM" id="CLU_584138_0_0_1"/>
<evidence type="ECO:0000313" key="5">
    <source>
        <dbReference type="Proteomes" id="UP000029665"/>
    </source>
</evidence>
<dbReference type="PANTHER" id="PTHR37487:SF3">
    <property type="entry name" value="CLEAVAGE_POLYADENYLATION SPECIFICITY FACTOR A SUBUNIT N-TERMINAL DOMAIN-CONTAINING PROTEIN"/>
    <property type="match status" value="1"/>
</dbReference>
<dbReference type="Proteomes" id="UP000029665">
    <property type="component" value="Unassembled WGS sequence"/>
</dbReference>
<dbReference type="OrthoDB" id="2591431at2759"/>
<dbReference type="AlphaFoldDB" id="A0A060SGV8"/>
<evidence type="ECO:0000256" key="3">
    <source>
        <dbReference type="SAM" id="SignalP"/>
    </source>
</evidence>
<keyword evidence="2" id="KW-1133">Transmembrane helix</keyword>
<organism evidence="4 5">
    <name type="scientific">Pycnoporus cinnabarinus</name>
    <name type="common">Cinnabar-red polypore</name>
    <name type="synonym">Trametes cinnabarina</name>
    <dbReference type="NCBI Taxonomy" id="5643"/>
    <lineage>
        <taxon>Eukaryota</taxon>
        <taxon>Fungi</taxon>
        <taxon>Dikarya</taxon>
        <taxon>Basidiomycota</taxon>
        <taxon>Agaricomycotina</taxon>
        <taxon>Agaricomycetes</taxon>
        <taxon>Polyporales</taxon>
        <taxon>Polyporaceae</taxon>
        <taxon>Trametes</taxon>
    </lineage>
</organism>
<dbReference type="STRING" id="5643.A0A060SGV8"/>
<evidence type="ECO:0000256" key="2">
    <source>
        <dbReference type="SAM" id="Phobius"/>
    </source>
</evidence>
<keyword evidence="2" id="KW-0472">Membrane</keyword>
<feature type="region of interest" description="Disordered" evidence="1">
    <location>
        <begin position="221"/>
        <end position="270"/>
    </location>
</feature>
<comment type="caution">
    <text evidence="4">The sequence shown here is derived from an EMBL/GenBank/DDBJ whole genome shotgun (WGS) entry which is preliminary data.</text>
</comment>
<name>A0A060SGV8_PYCCI</name>
<keyword evidence="2" id="KW-0812">Transmembrane</keyword>
<sequence length="468" mass="48516">MWRSACGLIPTLVLLWPRQALAANFTFSYGAATQCDDFTLSWSGGTPPFQLTLARVFGSYSTLDIPADNYSNGQGAFTTSIPIPAAKQFLAIMSDSTGFATGGVSKLITVGKPSGKNTCNTTDPGAQFTFQTNSFLGQCLTYTFDHYDGAVQPLTITGIVPGGTVFPLNAPPGSTSFDWIVNVKSGTPLVFLAADSKGRDGGVTQVYTVGLSDDATCLTKDSPAAVAHPPTQTTPASSKPTATQSQGSSTSSTSAAPTATSAPQDGSSSKTSGATIVAAVIGCLVGAFIVGTLIWFYLRRRRGVSLLPTGKPGGFFGKFHKQEVDLAHDPGLPPSAAVSPYPLYHPQPGSLAAAVRFLTLPSPPRPPPSFVRARASVVSAGAASGKVAFACCRLPEVVVFAAAVVLQAFARQALVLPFRPRPGGFGRSASLFVCRALLQPIDQRPSSSSPSAGPARLPHTAAPFQMPL</sequence>
<reference evidence="4" key="1">
    <citation type="submission" date="2014-01" db="EMBL/GenBank/DDBJ databases">
        <title>The genome of the white-rot fungus Pycnoporus cinnabarinus: a basidiomycete model with a versatile arsenal for lignocellulosic biomass breakdown.</title>
        <authorList>
            <person name="Levasseur A."/>
            <person name="Lomascolo A."/>
            <person name="Ruiz-Duenas F.J."/>
            <person name="Uzan E."/>
            <person name="Piumi F."/>
            <person name="Kues U."/>
            <person name="Ram A.F.J."/>
            <person name="Murat C."/>
            <person name="Haon M."/>
            <person name="Benoit I."/>
            <person name="Arfi Y."/>
            <person name="Chevret D."/>
            <person name="Drula E."/>
            <person name="Kwon M.J."/>
            <person name="Gouret P."/>
            <person name="Lesage-Meessen L."/>
            <person name="Lombard V."/>
            <person name="Mariette J."/>
            <person name="Noirot C."/>
            <person name="Park J."/>
            <person name="Patyshakuliyeva A."/>
            <person name="Wieneger R.A.B."/>
            <person name="Wosten H.A.B."/>
            <person name="Martin F."/>
            <person name="Coutinho P.M."/>
            <person name="de Vries R."/>
            <person name="Martinez A.T."/>
            <person name="Klopp C."/>
            <person name="Pontarotti P."/>
            <person name="Henrissat B."/>
            <person name="Record E."/>
        </authorList>
    </citation>
    <scope>NUCLEOTIDE SEQUENCE [LARGE SCALE GENOMIC DNA]</scope>
    <source>
        <strain evidence="4">BRFM137</strain>
    </source>
</reference>
<feature type="chain" id="PRO_5001587519" description="Mid2 domain-containing protein" evidence="3">
    <location>
        <begin position="23"/>
        <end position="468"/>
    </location>
</feature>
<gene>
    <name evidence="4" type="ORF">BN946_scf184911.g124</name>
</gene>
<evidence type="ECO:0000313" key="4">
    <source>
        <dbReference type="EMBL" id="CDO71653.1"/>
    </source>
</evidence>
<evidence type="ECO:0008006" key="6">
    <source>
        <dbReference type="Google" id="ProtNLM"/>
    </source>
</evidence>